<dbReference type="PANTHER" id="PTHR43169">
    <property type="entry name" value="EXSB FAMILY PROTEIN"/>
    <property type="match status" value="1"/>
</dbReference>
<proteinExistence type="predicted"/>
<sequence length="356" mass="41751">MRQRCTLCLNDETVRSIRFNKEGLCNFCEAYLRDRDRLTDYDRLKSLFEERIDLVRGKHAYDAAVGISGGKDSVFVLYELTHRYKLHVKAFTMNNGFLSEEAKKNIDRLVKEFQVEHEYIEFDRGLLKRFYAYSIKQWLVPCVACSYIGYASMINLASRIDAGMIVHGRSPEQMFRAYDEDVFSELVRAGLSSVKELDLQSLYTGLLGKIDEKLDKNLRDEVNKALFQDVKGDDFREFVAYFLYHPYDEKEIVSFLRKNTSWLVGEQYNHYDCRIHPATKYIYQCAEGRPHILPEISFLVRDGKLTRDEAKKILAGEVLHEKPKEEMKELFNYIAKSEVPTRIKAEIYNKVVSKWK</sequence>
<dbReference type="RefSeq" id="WP_208429599.1">
    <property type="nucleotide sequence ID" value="NZ_JAEPRJ010000001.1"/>
</dbReference>
<protein>
    <recommendedName>
        <fullName evidence="3">N-acetyl sugar amidotransferase</fullName>
    </recommendedName>
</protein>
<dbReference type="Proteomes" id="UP000604730">
    <property type="component" value="Unassembled WGS sequence"/>
</dbReference>
<evidence type="ECO:0000313" key="2">
    <source>
        <dbReference type="Proteomes" id="UP000604730"/>
    </source>
</evidence>
<dbReference type="Gene3D" id="3.40.50.620">
    <property type="entry name" value="HUPs"/>
    <property type="match status" value="1"/>
</dbReference>
<name>A0ABS1J1Z6_9FIRM</name>
<evidence type="ECO:0000313" key="1">
    <source>
        <dbReference type="EMBL" id="MBK5898164.1"/>
    </source>
</evidence>
<evidence type="ECO:0008006" key="3">
    <source>
        <dbReference type="Google" id="ProtNLM"/>
    </source>
</evidence>
<comment type="caution">
    <text evidence="1">The sequence shown here is derived from an EMBL/GenBank/DDBJ whole genome shotgun (WGS) entry which is preliminary data.</text>
</comment>
<gene>
    <name evidence="1" type="ORF">JJN12_10310</name>
</gene>
<organism evidence="1 2">
    <name type="scientific">Catonella massiliensis</name>
    <dbReference type="NCBI Taxonomy" id="2799636"/>
    <lineage>
        <taxon>Bacteria</taxon>
        <taxon>Bacillati</taxon>
        <taxon>Bacillota</taxon>
        <taxon>Clostridia</taxon>
        <taxon>Lachnospirales</taxon>
        <taxon>Lachnospiraceae</taxon>
        <taxon>Catonella</taxon>
    </lineage>
</organism>
<dbReference type="InterPro" id="IPR052188">
    <property type="entry name" value="Ni-pincer_cofactor_biosynth"/>
</dbReference>
<dbReference type="PANTHER" id="PTHR43169:SF2">
    <property type="entry name" value="NAD_GMP SYNTHASE DOMAIN-CONTAINING PROTEIN"/>
    <property type="match status" value="1"/>
</dbReference>
<dbReference type="SUPFAM" id="SSF52402">
    <property type="entry name" value="Adenine nucleotide alpha hydrolases-like"/>
    <property type="match status" value="1"/>
</dbReference>
<dbReference type="InterPro" id="IPR014729">
    <property type="entry name" value="Rossmann-like_a/b/a_fold"/>
</dbReference>
<dbReference type="EMBL" id="JAEPRJ010000001">
    <property type="protein sequence ID" value="MBK5898164.1"/>
    <property type="molecule type" value="Genomic_DNA"/>
</dbReference>
<reference evidence="1 2" key="1">
    <citation type="submission" date="2021-01" db="EMBL/GenBank/DDBJ databases">
        <title>Isolation and description of Catonella massiliensis sp. nov., a novel Catonella species, isolated from a stable periodontitis subject.</title>
        <authorList>
            <person name="Antezack A."/>
            <person name="Boxberger M."/>
            <person name="La Scola B."/>
            <person name="Monnet-Corti V."/>
        </authorList>
    </citation>
    <scope>NUCLEOTIDE SEQUENCE [LARGE SCALE GENOMIC DNA]</scope>
    <source>
        <strain evidence="1 2">Marseille-Q4567</strain>
    </source>
</reference>
<keyword evidence="2" id="KW-1185">Reference proteome</keyword>
<accession>A0ABS1J1Z6</accession>